<accession>A0A8E2JG57</accession>
<dbReference type="Proteomes" id="UP000250266">
    <property type="component" value="Unassembled WGS sequence"/>
</dbReference>
<organism evidence="1 2">
    <name type="scientific">Lepidopterella palustris CBS 459.81</name>
    <dbReference type="NCBI Taxonomy" id="1314670"/>
    <lineage>
        <taxon>Eukaryota</taxon>
        <taxon>Fungi</taxon>
        <taxon>Dikarya</taxon>
        <taxon>Ascomycota</taxon>
        <taxon>Pezizomycotina</taxon>
        <taxon>Dothideomycetes</taxon>
        <taxon>Pleosporomycetidae</taxon>
        <taxon>Mytilinidiales</taxon>
        <taxon>Argynnaceae</taxon>
        <taxon>Lepidopterella</taxon>
    </lineage>
</organism>
<dbReference type="AlphaFoldDB" id="A0A8E2JG57"/>
<dbReference type="EMBL" id="KV744922">
    <property type="protein sequence ID" value="OCK81410.1"/>
    <property type="molecule type" value="Genomic_DNA"/>
</dbReference>
<evidence type="ECO:0000313" key="2">
    <source>
        <dbReference type="Proteomes" id="UP000250266"/>
    </source>
</evidence>
<gene>
    <name evidence="1" type="ORF">K432DRAFT_381364</name>
</gene>
<proteinExistence type="predicted"/>
<name>A0A8E2JG57_9PEZI</name>
<protein>
    <submittedName>
        <fullName evidence="1">Uncharacterized protein</fullName>
    </submittedName>
</protein>
<keyword evidence="2" id="KW-1185">Reference proteome</keyword>
<reference evidence="1 2" key="1">
    <citation type="journal article" date="2016" name="Nat. Commun.">
        <title>Ectomycorrhizal ecology is imprinted in the genome of the dominant symbiotic fungus Cenococcum geophilum.</title>
        <authorList>
            <consortium name="DOE Joint Genome Institute"/>
            <person name="Peter M."/>
            <person name="Kohler A."/>
            <person name="Ohm R.A."/>
            <person name="Kuo A."/>
            <person name="Krutzmann J."/>
            <person name="Morin E."/>
            <person name="Arend M."/>
            <person name="Barry K.W."/>
            <person name="Binder M."/>
            <person name="Choi C."/>
            <person name="Clum A."/>
            <person name="Copeland A."/>
            <person name="Grisel N."/>
            <person name="Haridas S."/>
            <person name="Kipfer T."/>
            <person name="LaButti K."/>
            <person name="Lindquist E."/>
            <person name="Lipzen A."/>
            <person name="Maire R."/>
            <person name="Meier B."/>
            <person name="Mihaltcheva S."/>
            <person name="Molinier V."/>
            <person name="Murat C."/>
            <person name="Poggeler S."/>
            <person name="Quandt C.A."/>
            <person name="Sperisen C."/>
            <person name="Tritt A."/>
            <person name="Tisserant E."/>
            <person name="Crous P.W."/>
            <person name="Henrissat B."/>
            <person name="Nehls U."/>
            <person name="Egli S."/>
            <person name="Spatafora J.W."/>
            <person name="Grigoriev I.V."/>
            <person name="Martin F.M."/>
        </authorList>
    </citation>
    <scope>NUCLEOTIDE SEQUENCE [LARGE SCALE GENOMIC DNA]</scope>
    <source>
        <strain evidence="1 2">CBS 459.81</strain>
    </source>
</reference>
<sequence>MASHTQPCATKYLATTMLMGPCTAIHAYAAAPLAPETASETSMRCRHSLCAQEGRHGAYPTAALVWEEGAGEVVAAL</sequence>
<evidence type="ECO:0000313" key="1">
    <source>
        <dbReference type="EMBL" id="OCK81410.1"/>
    </source>
</evidence>